<dbReference type="EMBL" id="HAEB01011699">
    <property type="protein sequence ID" value="SBQ58226.1"/>
    <property type="molecule type" value="Transcribed_RNA"/>
</dbReference>
<keyword evidence="5" id="KW-0862">Zinc</keyword>
<name>A0A1A8FHJ8_9TELE</name>
<evidence type="ECO:0000256" key="3">
    <source>
        <dbReference type="ARBA" id="ARBA00022723"/>
    </source>
</evidence>
<evidence type="ECO:0000313" key="8">
    <source>
        <dbReference type="EMBL" id="SBQ58226.1"/>
    </source>
</evidence>
<evidence type="ECO:0000256" key="6">
    <source>
        <dbReference type="ARBA" id="ARBA00023242"/>
    </source>
</evidence>
<dbReference type="InterPro" id="IPR015021">
    <property type="entry name" value="C11orf54_DUF1907"/>
</dbReference>
<accession>A0A1A8FHJ8</accession>
<evidence type="ECO:0000256" key="2">
    <source>
        <dbReference type="ARBA" id="ARBA00011245"/>
    </source>
</evidence>
<dbReference type="PANTHER" id="PTHR13204">
    <property type="entry name" value="PTD012 PROTEIN"/>
    <property type="match status" value="1"/>
</dbReference>
<evidence type="ECO:0000259" key="7">
    <source>
        <dbReference type="Pfam" id="PF08925"/>
    </source>
</evidence>
<reference evidence="8" key="1">
    <citation type="submission" date="2016-05" db="EMBL/GenBank/DDBJ databases">
        <authorList>
            <person name="Lavstsen T."/>
            <person name="Jespersen J.S."/>
        </authorList>
    </citation>
    <scope>NUCLEOTIDE SEQUENCE</scope>
    <source>
        <tissue evidence="8">Brain</tissue>
    </source>
</reference>
<dbReference type="GO" id="GO:0005634">
    <property type="term" value="C:nucleus"/>
    <property type="evidence" value="ECO:0007669"/>
    <property type="project" value="UniProtKB-SubCell"/>
</dbReference>
<organism evidence="8">
    <name type="scientific">Nothobranchius korthausae</name>
    <dbReference type="NCBI Taxonomy" id="1143690"/>
    <lineage>
        <taxon>Eukaryota</taxon>
        <taxon>Metazoa</taxon>
        <taxon>Chordata</taxon>
        <taxon>Craniata</taxon>
        <taxon>Vertebrata</taxon>
        <taxon>Euteleostomi</taxon>
        <taxon>Actinopterygii</taxon>
        <taxon>Neopterygii</taxon>
        <taxon>Teleostei</taxon>
        <taxon>Neoteleostei</taxon>
        <taxon>Acanthomorphata</taxon>
        <taxon>Ovalentaria</taxon>
        <taxon>Atherinomorphae</taxon>
        <taxon>Cyprinodontiformes</taxon>
        <taxon>Nothobranchiidae</taxon>
        <taxon>Nothobranchius</taxon>
    </lineage>
</organism>
<dbReference type="GO" id="GO:0008270">
    <property type="term" value="F:zinc ion binding"/>
    <property type="evidence" value="ECO:0007669"/>
    <property type="project" value="TreeGrafter"/>
</dbReference>
<keyword evidence="3" id="KW-0479">Metal-binding</keyword>
<feature type="domain" description="DUF1907" evidence="7">
    <location>
        <begin position="10"/>
        <end position="63"/>
    </location>
</feature>
<evidence type="ECO:0000256" key="5">
    <source>
        <dbReference type="ARBA" id="ARBA00022833"/>
    </source>
</evidence>
<feature type="non-terminal residue" evidence="8">
    <location>
        <position position="1"/>
    </location>
</feature>
<keyword evidence="6" id="KW-0539">Nucleus</keyword>
<dbReference type="GO" id="GO:0016788">
    <property type="term" value="F:hydrolase activity, acting on ester bonds"/>
    <property type="evidence" value="ECO:0007669"/>
    <property type="project" value="TreeGrafter"/>
</dbReference>
<comment type="subunit">
    <text evidence="2">Monomer.</text>
</comment>
<dbReference type="AlphaFoldDB" id="A0A1A8FHJ8"/>
<sequence length="189" mass="20736">VCVCVCTFLQVIEVRAKKRTGSDSLVTALRRTLEAHYPDKNLALGGTFIIQKGKAKIHIMVKTERDTLLTIADDNLHCLLLLFLFWIIKSLESSPSAPSTPTMMSTTGSSTLRSALHSSASLCSCPETLVWTYEWSTPTSSATTEKVVTTTSILHPTAWSTWATSCPQSSFIASTDPNRHTQLDETKTI</sequence>
<dbReference type="SUPFAM" id="SSF117856">
    <property type="entry name" value="AF0104/ALDC/Ptd012-like"/>
    <property type="match status" value="1"/>
</dbReference>
<gene>
    <name evidence="8" type="primary">C24H11ORF54</name>
</gene>
<proteinExistence type="predicted"/>
<comment type="subcellular location">
    <subcellularLocation>
        <location evidence="1">Nucleus</location>
    </subcellularLocation>
</comment>
<protein>
    <submittedName>
        <fullName evidence="8">Chromosome 11 open reading frame 54</fullName>
    </submittedName>
</protein>
<evidence type="ECO:0000256" key="1">
    <source>
        <dbReference type="ARBA" id="ARBA00004123"/>
    </source>
</evidence>
<keyword evidence="4" id="KW-0378">Hydrolase</keyword>
<dbReference type="Pfam" id="PF08925">
    <property type="entry name" value="DUF1907"/>
    <property type="match status" value="1"/>
</dbReference>
<reference evidence="8" key="2">
    <citation type="submission" date="2016-06" db="EMBL/GenBank/DDBJ databases">
        <title>The genome of a short-lived fish provides insights into sex chromosome evolution and the genetic control of aging.</title>
        <authorList>
            <person name="Reichwald K."/>
            <person name="Felder M."/>
            <person name="Petzold A."/>
            <person name="Koch P."/>
            <person name="Groth M."/>
            <person name="Platzer M."/>
        </authorList>
    </citation>
    <scope>NUCLEOTIDE SEQUENCE</scope>
    <source>
        <tissue evidence="8">Brain</tissue>
    </source>
</reference>
<dbReference type="PANTHER" id="PTHR13204:SF1">
    <property type="entry name" value="ESTER HYDROLASE C11ORF54"/>
    <property type="match status" value="1"/>
</dbReference>
<evidence type="ECO:0000256" key="4">
    <source>
        <dbReference type="ARBA" id="ARBA00022801"/>
    </source>
</evidence>